<keyword evidence="7" id="KW-0677">Repeat</keyword>
<evidence type="ECO:0000313" key="18">
    <source>
        <dbReference type="EMBL" id="KAF6154839.1"/>
    </source>
</evidence>
<keyword evidence="6" id="KW-0053">Apoptosis</keyword>
<protein>
    <recommendedName>
        <fullName evidence="3">BRISC and BRCA1-A complex member 2</fullName>
    </recommendedName>
    <alternativeName>
        <fullName evidence="16">BRCA1-A complex subunit BRE</fullName>
    </alternativeName>
    <alternativeName>
        <fullName evidence="17">BRCA1/BRCA2-containing complex subunit 45</fullName>
    </alternativeName>
</protein>
<evidence type="ECO:0000256" key="7">
    <source>
        <dbReference type="ARBA" id="ARBA00022737"/>
    </source>
</evidence>
<keyword evidence="4" id="KW-0963">Cytoplasm</keyword>
<evidence type="ECO:0000256" key="10">
    <source>
        <dbReference type="ARBA" id="ARBA00022786"/>
    </source>
</evidence>
<evidence type="ECO:0000313" key="19">
    <source>
        <dbReference type="Proteomes" id="UP000541444"/>
    </source>
</evidence>
<comment type="caution">
    <text evidence="18">The sequence shown here is derived from an EMBL/GenBank/DDBJ whole genome shotgun (WGS) entry which is preliminary data.</text>
</comment>
<dbReference type="GO" id="GO:0006325">
    <property type="term" value="P:chromatin organization"/>
    <property type="evidence" value="ECO:0007669"/>
    <property type="project" value="UniProtKB-KW"/>
</dbReference>
<evidence type="ECO:0000256" key="6">
    <source>
        <dbReference type="ARBA" id="ARBA00022703"/>
    </source>
</evidence>
<dbReference type="EMBL" id="JACGCM010001453">
    <property type="protein sequence ID" value="KAF6154839.1"/>
    <property type="molecule type" value="Genomic_DNA"/>
</dbReference>
<evidence type="ECO:0000256" key="17">
    <source>
        <dbReference type="ARBA" id="ARBA00032630"/>
    </source>
</evidence>
<name>A0A7J7MIV3_9MAGN</name>
<evidence type="ECO:0000256" key="14">
    <source>
        <dbReference type="ARBA" id="ARBA00023306"/>
    </source>
</evidence>
<gene>
    <name evidence="18" type="ORF">GIB67_033868</name>
</gene>
<reference evidence="18 19" key="1">
    <citation type="journal article" date="2020" name="IScience">
        <title>Genome Sequencing of the Endangered Kingdonia uniflora (Circaeasteraceae, Ranunculales) Reveals Potential Mechanisms of Evolutionary Specialization.</title>
        <authorList>
            <person name="Sun Y."/>
            <person name="Deng T."/>
            <person name="Zhang A."/>
            <person name="Moore M.J."/>
            <person name="Landis J.B."/>
            <person name="Lin N."/>
            <person name="Zhang H."/>
            <person name="Zhang X."/>
            <person name="Huang J."/>
            <person name="Zhang X."/>
            <person name="Sun H."/>
            <person name="Wang H."/>
        </authorList>
    </citation>
    <scope>NUCLEOTIDE SEQUENCE [LARGE SCALE GENOMIC DNA]</scope>
    <source>
        <strain evidence="18">TB1705</strain>
        <tissue evidence="18">Leaf</tissue>
    </source>
</reference>
<dbReference type="GO" id="GO:0051301">
    <property type="term" value="P:cell division"/>
    <property type="evidence" value="ECO:0007669"/>
    <property type="project" value="UniProtKB-KW"/>
</dbReference>
<evidence type="ECO:0000256" key="9">
    <source>
        <dbReference type="ARBA" id="ARBA00022776"/>
    </source>
</evidence>
<keyword evidence="5" id="KW-0132">Cell division</keyword>
<dbReference type="InterPro" id="IPR010358">
    <property type="entry name" value="BRE"/>
</dbReference>
<keyword evidence="8" id="KW-0227">DNA damage</keyword>
<dbReference type="GO" id="GO:0005737">
    <property type="term" value="C:cytoplasm"/>
    <property type="evidence" value="ECO:0007669"/>
    <property type="project" value="UniProtKB-SubCell"/>
</dbReference>
<sequence length="96" mass="11101">MILELLTLPLRTEEEVKGEIHFSLSTQFPKQQPAAALQSSLHFTSQGSPVMSTLLTNYPWSPRWEVSQMADRIFEFLTEECINFKKFCNDTVQQHP</sequence>
<evidence type="ECO:0000256" key="16">
    <source>
        <dbReference type="ARBA" id="ARBA00032491"/>
    </source>
</evidence>
<organism evidence="18 19">
    <name type="scientific">Kingdonia uniflora</name>
    <dbReference type="NCBI Taxonomy" id="39325"/>
    <lineage>
        <taxon>Eukaryota</taxon>
        <taxon>Viridiplantae</taxon>
        <taxon>Streptophyta</taxon>
        <taxon>Embryophyta</taxon>
        <taxon>Tracheophyta</taxon>
        <taxon>Spermatophyta</taxon>
        <taxon>Magnoliopsida</taxon>
        <taxon>Ranunculales</taxon>
        <taxon>Circaeasteraceae</taxon>
        <taxon>Kingdonia</taxon>
    </lineage>
</organism>
<evidence type="ECO:0000256" key="1">
    <source>
        <dbReference type="ARBA" id="ARBA00004123"/>
    </source>
</evidence>
<evidence type="ECO:0000256" key="2">
    <source>
        <dbReference type="ARBA" id="ARBA00004496"/>
    </source>
</evidence>
<dbReference type="GO" id="GO:0006302">
    <property type="term" value="P:double-strand break repair"/>
    <property type="evidence" value="ECO:0007669"/>
    <property type="project" value="TreeGrafter"/>
</dbReference>
<dbReference type="OrthoDB" id="538811at2759"/>
<dbReference type="AlphaFoldDB" id="A0A7J7MIV3"/>
<evidence type="ECO:0000256" key="8">
    <source>
        <dbReference type="ARBA" id="ARBA00022763"/>
    </source>
</evidence>
<evidence type="ECO:0000256" key="4">
    <source>
        <dbReference type="ARBA" id="ARBA00022490"/>
    </source>
</evidence>
<dbReference type="GO" id="GO:0070552">
    <property type="term" value="C:BRISC complex"/>
    <property type="evidence" value="ECO:0007669"/>
    <property type="project" value="InterPro"/>
</dbReference>
<dbReference type="Proteomes" id="UP000541444">
    <property type="component" value="Unassembled WGS sequence"/>
</dbReference>
<evidence type="ECO:0000256" key="3">
    <source>
        <dbReference type="ARBA" id="ARBA00019438"/>
    </source>
</evidence>
<keyword evidence="13" id="KW-0539">Nucleus</keyword>
<evidence type="ECO:0000256" key="11">
    <source>
        <dbReference type="ARBA" id="ARBA00022853"/>
    </source>
</evidence>
<comment type="similarity">
    <text evidence="15">Belongs to the BABAM2 family.</text>
</comment>
<evidence type="ECO:0000256" key="13">
    <source>
        <dbReference type="ARBA" id="ARBA00023242"/>
    </source>
</evidence>
<dbReference type="PANTHER" id="PTHR15189">
    <property type="entry name" value="BRISC AND BRCA1-A COMPLEX MEMBER 2"/>
    <property type="match status" value="1"/>
</dbReference>
<keyword evidence="9" id="KW-0498">Mitosis</keyword>
<dbReference type="PANTHER" id="PTHR15189:SF7">
    <property type="entry name" value="BRISC AND BRCA1-A COMPLEX MEMBER 2"/>
    <property type="match status" value="1"/>
</dbReference>
<proteinExistence type="inferred from homology"/>
<evidence type="ECO:0000256" key="12">
    <source>
        <dbReference type="ARBA" id="ARBA00023204"/>
    </source>
</evidence>
<keyword evidence="10" id="KW-0833">Ubl conjugation pathway</keyword>
<keyword evidence="19" id="KW-1185">Reference proteome</keyword>
<accession>A0A7J7MIV3</accession>
<keyword evidence="11" id="KW-0156">Chromatin regulator</keyword>
<keyword evidence="12" id="KW-0234">DNA repair</keyword>
<evidence type="ECO:0000256" key="15">
    <source>
        <dbReference type="ARBA" id="ARBA00025766"/>
    </source>
</evidence>
<evidence type="ECO:0000256" key="5">
    <source>
        <dbReference type="ARBA" id="ARBA00022618"/>
    </source>
</evidence>
<comment type="subcellular location">
    <subcellularLocation>
        <location evidence="2">Cytoplasm</location>
    </subcellularLocation>
    <subcellularLocation>
        <location evidence="1">Nucleus</location>
    </subcellularLocation>
</comment>
<keyword evidence="14" id="KW-0131">Cell cycle</keyword>